<evidence type="ECO:0000256" key="8">
    <source>
        <dbReference type="ARBA" id="ARBA00022660"/>
    </source>
</evidence>
<dbReference type="PIRSF" id="PIRSF000006">
    <property type="entry name" value="Cbb3-Cox_fixP"/>
    <property type="match status" value="1"/>
</dbReference>
<evidence type="ECO:0000256" key="7">
    <source>
        <dbReference type="ARBA" id="ARBA00022617"/>
    </source>
</evidence>
<feature type="binding site" description="axial binding residue" evidence="20">
    <location>
        <position position="144"/>
    </location>
    <ligand>
        <name>heme c</name>
        <dbReference type="ChEBI" id="CHEBI:61717"/>
        <label>1</label>
    </ligand>
    <ligandPart>
        <name>Fe</name>
        <dbReference type="ChEBI" id="CHEBI:18248"/>
    </ligandPart>
</feature>
<evidence type="ECO:0000256" key="12">
    <source>
        <dbReference type="ARBA" id="ARBA00022781"/>
    </source>
</evidence>
<keyword evidence="8 19" id="KW-0679">Respiratory chain</keyword>
<evidence type="ECO:0000259" key="23">
    <source>
        <dbReference type="PROSITE" id="PS51007"/>
    </source>
</evidence>
<dbReference type="RefSeq" id="WP_132541890.1">
    <property type="nucleotide sequence ID" value="NZ_SLWY01000009.1"/>
</dbReference>
<organism evidence="24 25">
    <name type="scientific">Plasticicumulans lactativorans</name>
    <dbReference type="NCBI Taxonomy" id="1133106"/>
    <lineage>
        <taxon>Bacteria</taxon>
        <taxon>Pseudomonadati</taxon>
        <taxon>Pseudomonadota</taxon>
        <taxon>Gammaproteobacteria</taxon>
        <taxon>Candidatus Competibacteraceae</taxon>
        <taxon>Plasticicumulans</taxon>
    </lineage>
</organism>
<dbReference type="PANTHER" id="PTHR33751">
    <property type="entry name" value="CBB3-TYPE CYTOCHROME C OXIDASE SUBUNIT FIXP"/>
    <property type="match status" value="1"/>
</dbReference>
<keyword evidence="4 19" id="KW-0813">Transport</keyword>
<sequence length="299" mass="32322">MSLTISLFIILIVVGNTLAMWWLIRWTSKPKAGEVAQGEATGHVWDGDLKELNNPMPRWWLWMFYLTIVFTGLYVVLYPGLGSLGGLLGWSQQGQWNEEVAEANAKYGPLYAKYAAMEIPAAARDPQAVKMGQRLFATYCSSCHGSDAHGAPGFPNLADNDWLWGGEPAQIEASILGGRAGMMPAWKALGDQKVEEVAHYVLTLAGRRDGVDAAKAEAGKAVFAQTCAACHGAEGKGNPLLGAPNLTDNVWLYGGSLKTVIKTIAEGRQGQMPAHREFLGAEKVRLLAAYVYSLSQGKP</sequence>
<evidence type="ECO:0000256" key="17">
    <source>
        <dbReference type="ARBA" id="ARBA00023065"/>
    </source>
</evidence>
<keyword evidence="18 19" id="KW-0472">Membrane</keyword>
<evidence type="ECO:0000256" key="11">
    <source>
        <dbReference type="ARBA" id="ARBA00022737"/>
    </source>
</evidence>
<keyword evidence="25" id="KW-1185">Reference proteome</keyword>
<feature type="binding site" description="axial binding residue" evidence="20">
    <location>
        <position position="183"/>
    </location>
    <ligand>
        <name>heme c</name>
        <dbReference type="ChEBI" id="CHEBI:61717"/>
        <label>2</label>
    </ligand>
    <ligandPart>
        <name>Fe</name>
        <dbReference type="ChEBI" id="CHEBI:18248"/>
    </ligandPart>
</feature>
<evidence type="ECO:0000256" key="15">
    <source>
        <dbReference type="ARBA" id="ARBA00023002"/>
    </source>
</evidence>
<evidence type="ECO:0000256" key="19">
    <source>
        <dbReference type="PIRNR" id="PIRNR000006"/>
    </source>
</evidence>
<evidence type="ECO:0000256" key="2">
    <source>
        <dbReference type="ARBA" id="ARBA00004673"/>
    </source>
</evidence>
<dbReference type="InterPro" id="IPR050597">
    <property type="entry name" value="Cytochrome_c_Oxidase_Subunit"/>
</dbReference>
<evidence type="ECO:0000256" key="4">
    <source>
        <dbReference type="ARBA" id="ARBA00022448"/>
    </source>
</evidence>
<keyword evidence="13 19" id="KW-0249">Electron transport</keyword>
<evidence type="ECO:0000313" key="24">
    <source>
        <dbReference type="EMBL" id="TCO81240.1"/>
    </source>
</evidence>
<name>A0A4R2L7F4_9GAMM</name>
<evidence type="ECO:0000256" key="10">
    <source>
        <dbReference type="ARBA" id="ARBA00022723"/>
    </source>
</evidence>
<dbReference type="SUPFAM" id="SSF46626">
    <property type="entry name" value="Cytochrome c"/>
    <property type="match status" value="2"/>
</dbReference>
<dbReference type="EMBL" id="SLWY01000009">
    <property type="protein sequence ID" value="TCO81240.1"/>
    <property type="molecule type" value="Genomic_DNA"/>
</dbReference>
<keyword evidence="16 19" id="KW-0408">Iron</keyword>
<accession>A0A4R2L7F4</accession>
<keyword evidence="17 19" id="KW-0406">Ion transport</keyword>
<evidence type="ECO:0000256" key="22">
    <source>
        <dbReference type="SAM" id="Phobius"/>
    </source>
</evidence>
<comment type="cofactor">
    <cofactor evidence="19 21">
        <name>heme c</name>
        <dbReference type="ChEBI" id="CHEBI:61717"/>
    </cofactor>
    <text evidence="19 21">Binds 2 heme C groups per subunit.</text>
</comment>
<dbReference type="GO" id="GO:0009055">
    <property type="term" value="F:electron transfer activity"/>
    <property type="evidence" value="ECO:0007669"/>
    <property type="project" value="InterPro"/>
</dbReference>
<dbReference type="GO" id="GO:0046872">
    <property type="term" value="F:metal ion binding"/>
    <property type="evidence" value="ECO:0007669"/>
    <property type="project" value="UniProtKB-KW"/>
</dbReference>
<evidence type="ECO:0000256" key="9">
    <source>
        <dbReference type="ARBA" id="ARBA00022692"/>
    </source>
</evidence>
<keyword evidence="10 19" id="KW-0479">Metal-binding</keyword>
<feature type="binding site" description="covalent" evidence="21">
    <location>
        <position position="227"/>
    </location>
    <ligand>
        <name>heme c</name>
        <dbReference type="ChEBI" id="CHEBI:61717"/>
        <label>2</label>
    </ligand>
</feature>
<dbReference type="Pfam" id="PF14715">
    <property type="entry name" value="FixP_N"/>
    <property type="match status" value="1"/>
</dbReference>
<dbReference type="Proteomes" id="UP000295765">
    <property type="component" value="Unassembled WGS sequence"/>
</dbReference>
<feature type="domain" description="Cytochrome c" evidence="23">
    <location>
        <begin position="214"/>
        <end position="295"/>
    </location>
</feature>
<feature type="binding site" description="covalent" evidence="21">
    <location>
        <position position="143"/>
    </location>
    <ligand>
        <name>heme c</name>
        <dbReference type="ChEBI" id="CHEBI:61717"/>
        <label>1</label>
    </ligand>
</feature>
<feature type="binding site" description="covalent" evidence="21">
    <location>
        <position position="230"/>
    </location>
    <ligand>
        <name>heme c</name>
        <dbReference type="ChEBI" id="CHEBI:61717"/>
        <label>2</label>
    </ligand>
</feature>
<dbReference type="PANTHER" id="PTHR33751:SF1">
    <property type="entry name" value="CBB3-TYPE CYTOCHROME C OXIDASE SUBUNIT FIXP"/>
    <property type="match status" value="1"/>
</dbReference>
<evidence type="ECO:0000256" key="16">
    <source>
        <dbReference type="ARBA" id="ARBA00023004"/>
    </source>
</evidence>
<dbReference type="GO" id="GO:0005886">
    <property type="term" value="C:plasma membrane"/>
    <property type="evidence" value="ECO:0007669"/>
    <property type="project" value="UniProtKB-SubCell"/>
</dbReference>
<evidence type="ECO:0000256" key="14">
    <source>
        <dbReference type="ARBA" id="ARBA00022989"/>
    </source>
</evidence>
<feature type="binding site" description="covalent" evidence="21">
    <location>
        <position position="140"/>
    </location>
    <ligand>
        <name>heme c</name>
        <dbReference type="ChEBI" id="CHEBI:61717"/>
        <label>1</label>
    </ligand>
</feature>
<keyword evidence="11" id="KW-0677">Repeat</keyword>
<dbReference type="Pfam" id="PF13442">
    <property type="entry name" value="Cytochrome_CBB3"/>
    <property type="match status" value="2"/>
</dbReference>
<comment type="subcellular location">
    <subcellularLocation>
        <location evidence="1 19">Cell inner membrane</location>
    </subcellularLocation>
</comment>
<keyword evidence="6 19" id="KW-0997">Cell inner membrane</keyword>
<feature type="binding site" description="axial binding residue" evidence="20">
    <location>
        <position position="231"/>
    </location>
    <ligand>
        <name>heme c</name>
        <dbReference type="ChEBI" id="CHEBI:61717"/>
        <label>2</label>
    </ligand>
    <ligandPart>
        <name>Fe</name>
        <dbReference type="ChEBI" id="CHEBI:18248"/>
    </ligandPart>
</feature>
<keyword evidence="15 19" id="KW-0560">Oxidoreductase</keyword>
<dbReference type="InterPro" id="IPR004678">
    <property type="entry name" value="Cyt_c_oxidase_cbb3_su3"/>
</dbReference>
<comment type="function">
    <text evidence="19">C-type cytochrome. Part of the cbb3-type cytochrome c oxidase complex.</text>
</comment>
<dbReference type="InterPro" id="IPR038414">
    <property type="entry name" value="CcoP_N_sf"/>
</dbReference>
<evidence type="ECO:0000313" key="25">
    <source>
        <dbReference type="Proteomes" id="UP000295765"/>
    </source>
</evidence>
<feature type="domain" description="Cytochrome c" evidence="23">
    <location>
        <begin position="127"/>
        <end position="205"/>
    </location>
</feature>
<proteinExistence type="inferred from homology"/>
<dbReference type="UniPathway" id="UPA00705"/>
<dbReference type="OrthoDB" id="9811281at2"/>
<feature type="transmembrane region" description="Helical" evidence="22">
    <location>
        <begin position="59"/>
        <end position="81"/>
    </location>
</feature>
<dbReference type="NCBIfam" id="TIGR00782">
    <property type="entry name" value="ccoP"/>
    <property type="match status" value="1"/>
</dbReference>
<keyword evidence="14 22" id="KW-1133">Transmembrane helix</keyword>
<evidence type="ECO:0000256" key="3">
    <source>
        <dbReference type="ARBA" id="ARBA00006113"/>
    </source>
</evidence>
<evidence type="ECO:0000256" key="20">
    <source>
        <dbReference type="PIRSR" id="PIRSR000006-1"/>
    </source>
</evidence>
<protein>
    <recommendedName>
        <fullName evidence="19">Cbb3-type cytochrome c oxidase subunit</fullName>
    </recommendedName>
</protein>
<evidence type="ECO:0000256" key="6">
    <source>
        <dbReference type="ARBA" id="ARBA00022519"/>
    </source>
</evidence>
<reference evidence="24 25" key="1">
    <citation type="submission" date="2019-03" db="EMBL/GenBank/DDBJ databases">
        <title>Genomic Encyclopedia of Type Strains, Phase IV (KMG-IV): sequencing the most valuable type-strain genomes for metagenomic binning, comparative biology and taxonomic classification.</title>
        <authorList>
            <person name="Goeker M."/>
        </authorList>
    </citation>
    <scope>NUCLEOTIDE SEQUENCE [LARGE SCALE GENOMIC DNA]</scope>
    <source>
        <strain evidence="24 25">DSM 25287</strain>
    </source>
</reference>
<gene>
    <name evidence="24" type="ORF">EV699_10982</name>
</gene>
<keyword evidence="5 19" id="KW-1003">Cell membrane</keyword>
<evidence type="ECO:0000256" key="1">
    <source>
        <dbReference type="ARBA" id="ARBA00004533"/>
    </source>
</evidence>
<evidence type="ECO:0000256" key="5">
    <source>
        <dbReference type="ARBA" id="ARBA00022475"/>
    </source>
</evidence>
<evidence type="ECO:0000256" key="13">
    <source>
        <dbReference type="ARBA" id="ARBA00022982"/>
    </source>
</evidence>
<dbReference type="InterPro" id="IPR009056">
    <property type="entry name" value="Cyt_c-like_dom"/>
</dbReference>
<dbReference type="GO" id="GO:0006119">
    <property type="term" value="P:oxidative phosphorylation"/>
    <property type="evidence" value="ECO:0007669"/>
    <property type="project" value="UniProtKB-UniPathway"/>
</dbReference>
<evidence type="ECO:0000256" key="18">
    <source>
        <dbReference type="ARBA" id="ARBA00023136"/>
    </source>
</evidence>
<dbReference type="Gene3D" id="1.10.760.10">
    <property type="entry name" value="Cytochrome c-like domain"/>
    <property type="match status" value="2"/>
</dbReference>
<dbReference type="GO" id="GO:0016491">
    <property type="term" value="F:oxidoreductase activity"/>
    <property type="evidence" value="ECO:0007669"/>
    <property type="project" value="UniProtKB-KW"/>
</dbReference>
<keyword evidence="9 22" id="KW-0812">Transmembrane</keyword>
<feature type="transmembrane region" description="Helical" evidence="22">
    <location>
        <begin position="7"/>
        <end position="24"/>
    </location>
</feature>
<dbReference type="PROSITE" id="PS51007">
    <property type="entry name" value="CYTC"/>
    <property type="match status" value="2"/>
</dbReference>
<comment type="caution">
    <text evidence="24">The sequence shown here is derived from an EMBL/GenBank/DDBJ whole genome shotgun (WGS) entry which is preliminary data.</text>
</comment>
<dbReference type="InterPro" id="IPR032858">
    <property type="entry name" value="CcoP_N"/>
</dbReference>
<comment type="subunit">
    <text evidence="19">Component of the cbb3-type cytochrome c oxidase.</text>
</comment>
<keyword evidence="7 19" id="KW-0349">Heme</keyword>
<dbReference type="AlphaFoldDB" id="A0A4R2L7F4"/>
<dbReference type="Gene3D" id="6.10.280.130">
    <property type="match status" value="1"/>
</dbReference>
<dbReference type="GO" id="GO:0020037">
    <property type="term" value="F:heme binding"/>
    <property type="evidence" value="ECO:0007669"/>
    <property type="project" value="InterPro"/>
</dbReference>
<dbReference type="InterPro" id="IPR036909">
    <property type="entry name" value="Cyt_c-like_dom_sf"/>
</dbReference>
<evidence type="ECO:0000256" key="21">
    <source>
        <dbReference type="PIRSR" id="PIRSR000006-2"/>
    </source>
</evidence>
<comment type="similarity">
    <text evidence="3 19">Belongs to the CcoP / FixP family.</text>
</comment>
<comment type="pathway">
    <text evidence="2 19">Energy metabolism; oxidative phosphorylation.</text>
</comment>
<keyword evidence="12 19" id="KW-0375">Hydrogen ion transport</keyword>
<dbReference type="GO" id="GO:1902600">
    <property type="term" value="P:proton transmembrane transport"/>
    <property type="evidence" value="ECO:0007669"/>
    <property type="project" value="UniProtKB-KW"/>
</dbReference>
<feature type="binding site" description="axial binding residue" evidence="20">
    <location>
        <position position="272"/>
    </location>
    <ligand>
        <name>heme c</name>
        <dbReference type="ChEBI" id="CHEBI:61717"/>
        <label>1</label>
    </ligand>
    <ligandPart>
        <name>Fe</name>
        <dbReference type="ChEBI" id="CHEBI:18248"/>
    </ligandPart>
</feature>